<dbReference type="Gene3D" id="1.10.10.10">
    <property type="entry name" value="Winged helix-like DNA-binding domain superfamily/Winged helix DNA-binding domain"/>
    <property type="match status" value="1"/>
</dbReference>
<keyword evidence="2" id="KW-0238">DNA-binding</keyword>
<evidence type="ECO:0000256" key="3">
    <source>
        <dbReference type="ARBA" id="ARBA00023163"/>
    </source>
</evidence>
<dbReference type="SUPFAM" id="SSF46894">
    <property type="entry name" value="C-terminal effector domain of the bipartite response regulators"/>
    <property type="match status" value="1"/>
</dbReference>
<dbReference type="InterPro" id="IPR000792">
    <property type="entry name" value="Tscrpt_reg_LuxR_C"/>
</dbReference>
<evidence type="ECO:0000256" key="1">
    <source>
        <dbReference type="ARBA" id="ARBA00023015"/>
    </source>
</evidence>
<accession>A0A1G6UMF6</accession>
<dbReference type="InterPro" id="IPR016032">
    <property type="entry name" value="Sig_transdc_resp-reg_C-effctor"/>
</dbReference>
<proteinExistence type="predicted"/>
<dbReference type="PANTHER" id="PTHR44688:SF16">
    <property type="entry name" value="DNA-BINDING TRANSCRIPTIONAL ACTIVATOR DEVR_DOSR"/>
    <property type="match status" value="1"/>
</dbReference>
<keyword evidence="1" id="KW-0805">Transcription regulation</keyword>
<dbReference type="SUPFAM" id="SSF52172">
    <property type="entry name" value="CheY-like"/>
    <property type="match status" value="1"/>
</dbReference>
<dbReference type="PANTHER" id="PTHR44688">
    <property type="entry name" value="DNA-BINDING TRANSCRIPTIONAL ACTIVATOR DEVR_DOSR"/>
    <property type="match status" value="1"/>
</dbReference>
<dbReference type="InterPro" id="IPR011006">
    <property type="entry name" value="CheY-like_superfamily"/>
</dbReference>
<protein>
    <submittedName>
        <fullName evidence="5">Two-component system, OmpR family, alkaline phosphatase synthesis response regulator PhoP</fullName>
    </submittedName>
</protein>
<dbReference type="GO" id="GO:0006355">
    <property type="term" value="P:regulation of DNA-templated transcription"/>
    <property type="evidence" value="ECO:0007669"/>
    <property type="project" value="InterPro"/>
</dbReference>
<dbReference type="Gene3D" id="3.40.50.2300">
    <property type="match status" value="1"/>
</dbReference>
<reference evidence="6" key="1">
    <citation type="submission" date="2016-10" db="EMBL/GenBank/DDBJ databases">
        <authorList>
            <person name="Varghese N."/>
            <person name="Submissions S."/>
        </authorList>
    </citation>
    <scope>NUCLEOTIDE SEQUENCE [LARGE SCALE GENOMIC DNA]</scope>
    <source>
        <strain evidence="6">DSM 23095</strain>
    </source>
</reference>
<dbReference type="SMART" id="SM00421">
    <property type="entry name" value="HTH_LUXR"/>
    <property type="match status" value="1"/>
</dbReference>
<sequence length="324" mass="37501">MSNVLLVQPKENESPLESLLLDFGYEVELFSELGDVLKGINSKRFDLVLCSSCQGNHDGFYVFKSIKSFLEELFIPFFLVLEREVLKEELMIVHDLGIDNVIFKPFQPESIKSKLERALKKKTDVNLYKVLDFKTYFQSTLTPMIWVKDEKIQSINYAVGKIFGSQAEDVLDKKVEQVFELKGNESTRLNYFKFKHQVANECYLNSISAKLATPLLFDLFLFRGKFSGISEFLMELKINSGESTLKPKKSKIIGEEYGRMELTARENEVFHLSEEGFPLKLIAEKLQISRRTVERHRANIMQKTNSNSMIEAISKIRNYEFHNS</sequence>
<dbReference type="CDD" id="cd06170">
    <property type="entry name" value="LuxR_C_like"/>
    <property type="match status" value="1"/>
</dbReference>
<dbReference type="PROSITE" id="PS50043">
    <property type="entry name" value="HTH_LUXR_2"/>
    <property type="match status" value="1"/>
</dbReference>
<feature type="domain" description="HTH luxR-type" evidence="4">
    <location>
        <begin position="255"/>
        <end position="320"/>
    </location>
</feature>
<keyword evidence="6" id="KW-1185">Reference proteome</keyword>
<dbReference type="Pfam" id="PF00196">
    <property type="entry name" value="GerE"/>
    <property type="match status" value="1"/>
</dbReference>
<gene>
    <name evidence="5" type="ORF">SAMN04488104_10298</name>
</gene>
<evidence type="ECO:0000259" key="4">
    <source>
        <dbReference type="PROSITE" id="PS50043"/>
    </source>
</evidence>
<dbReference type="InterPro" id="IPR036388">
    <property type="entry name" value="WH-like_DNA-bd_sf"/>
</dbReference>
<name>A0A1G6UMF6_9BACT</name>
<dbReference type="EMBL" id="FNAC01000029">
    <property type="protein sequence ID" value="SDD41896.1"/>
    <property type="molecule type" value="Genomic_DNA"/>
</dbReference>
<dbReference type="GO" id="GO:0003677">
    <property type="term" value="F:DNA binding"/>
    <property type="evidence" value="ECO:0007669"/>
    <property type="project" value="UniProtKB-KW"/>
</dbReference>
<dbReference type="RefSeq" id="WP_169712760.1">
    <property type="nucleotide sequence ID" value="NZ_FNAC01000029.1"/>
</dbReference>
<dbReference type="Proteomes" id="UP000199060">
    <property type="component" value="Unassembled WGS sequence"/>
</dbReference>
<evidence type="ECO:0000313" key="6">
    <source>
        <dbReference type="Proteomes" id="UP000199060"/>
    </source>
</evidence>
<dbReference type="PRINTS" id="PR00038">
    <property type="entry name" value="HTHLUXR"/>
</dbReference>
<dbReference type="STRING" id="686796.SAMN04488104_10298"/>
<evidence type="ECO:0000313" key="5">
    <source>
        <dbReference type="EMBL" id="SDD41896.1"/>
    </source>
</evidence>
<keyword evidence="3" id="KW-0804">Transcription</keyword>
<evidence type="ECO:0000256" key="2">
    <source>
        <dbReference type="ARBA" id="ARBA00023125"/>
    </source>
</evidence>
<dbReference type="AlphaFoldDB" id="A0A1G6UMF6"/>
<organism evidence="5 6">
    <name type="scientific">Algoriphagus faecimaris</name>
    <dbReference type="NCBI Taxonomy" id="686796"/>
    <lineage>
        <taxon>Bacteria</taxon>
        <taxon>Pseudomonadati</taxon>
        <taxon>Bacteroidota</taxon>
        <taxon>Cytophagia</taxon>
        <taxon>Cytophagales</taxon>
        <taxon>Cyclobacteriaceae</taxon>
        <taxon>Algoriphagus</taxon>
    </lineage>
</organism>